<keyword evidence="2" id="KW-0378">Hydrolase</keyword>
<dbReference type="EC" id="3.4.21.-" evidence="2"/>
<keyword evidence="3" id="KW-1185">Reference proteome</keyword>
<accession>A0ABV7WRD2</accession>
<feature type="signal peptide" evidence="1">
    <location>
        <begin position="1"/>
        <end position="26"/>
    </location>
</feature>
<proteinExistence type="predicted"/>
<protein>
    <submittedName>
        <fullName evidence="2">S1C family serine protease</fullName>
        <ecNumber evidence="2">3.4.21.-</ecNumber>
    </submittedName>
</protein>
<comment type="caution">
    <text evidence="2">The sequence shown here is derived from an EMBL/GenBank/DDBJ whole genome shotgun (WGS) entry which is preliminary data.</text>
</comment>
<reference evidence="3" key="1">
    <citation type="journal article" date="2019" name="Int. J. Syst. Evol. Microbiol.">
        <title>The Global Catalogue of Microorganisms (GCM) 10K type strain sequencing project: providing services to taxonomists for standard genome sequencing and annotation.</title>
        <authorList>
            <consortium name="The Broad Institute Genomics Platform"/>
            <consortium name="The Broad Institute Genome Sequencing Center for Infectious Disease"/>
            <person name="Wu L."/>
            <person name="Ma J."/>
        </authorList>
    </citation>
    <scope>NUCLEOTIDE SEQUENCE [LARGE SCALE GENOMIC DNA]</scope>
    <source>
        <strain evidence="3">CECT 8288</strain>
    </source>
</reference>
<dbReference type="Pfam" id="PF13365">
    <property type="entry name" value="Trypsin_2"/>
    <property type="match status" value="1"/>
</dbReference>
<dbReference type="GO" id="GO:0006508">
    <property type="term" value="P:proteolysis"/>
    <property type="evidence" value="ECO:0007669"/>
    <property type="project" value="UniProtKB-KW"/>
</dbReference>
<name>A0ABV7WRD2_9GAMM</name>
<keyword evidence="1" id="KW-0732">Signal</keyword>
<dbReference type="Gene3D" id="2.40.10.120">
    <property type="match status" value="1"/>
</dbReference>
<evidence type="ECO:0000256" key="1">
    <source>
        <dbReference type="SAM" id="SignalP"/>
    </source>
</evidence>
<dbReference type="GO" id="GO:0008233">
    <property type="term" value="F:peptidase activity"/>
    <property type="evidence" value="ECO:0007669"/>
    <property type="project" value="UniProtKB-KW"/>
</dbReference>
<evidence type="ECO:0000313" key="3">
    <source>
        <dbReference type="Proteomes" id="UP001595710"/>
    </source>
</evidence>
<gene>
    <name evidence="2" type="ORF">ACFOND_08845</name>
</gene>
<dbReference type="RefSeq" id="WP_290279958.1">
    <property type="nucleotide sequence ID" value="NZ_JAUFQI010000001.1"/>
</dbReference>
<organism evidence="2 3">
    <name type="scientific">Reinekea marina</name>
    <dbReference type="NCBI Taxonomy" id="1310421"/>
    <lineage>
        <taxon>Bacteria</taxon>
        <taxon>Pseudomonadati</taxon>
        <taxon>Pseudomonadota</taxon>
        <taxon>Gammaproteobacteria</taxon>
        <taxon>Oceanospirillales</taxon>
        <taxon>Saccharospirillaceae</taxon>
        <taxon>Reinekea</taxon>
    </lineage>
</organism>
<dbReference type="SUPFAM" id="SSF50494">
    <property type="entry name" value="Trypsin-like serine proteases"/>
    <property type="match status" value="1"/>
</dbReference>
<dbReference type="Proteomes" id="UP001595710">
    <property type="component" value="Unassembled WGS sequence"/>
</dbReference>
<dbReference type="PRINTS" id="PR00834">
    <property type="entry name" value="PROTEASES2C"/>
</dbReference>
<evidence type="ECO:0000313" key="2">
    <source>
        <dbReference type="EMBL" id="MFC3701742.1"/>
    </source>
</evidence>
<dbReference type="PANTHER" id="PTHR43019:SF23">
    <property type="entry name" value="PROTEASE DO-LIKE 5, CHLOROPLASTIC"/>
    <property type="match status" value="1"/>
</dbReference>
<keyword evidence="2" id="KW-0645">Protease</keyword>
<feature type="chain" id="PRO_5045966462" evidence="1">
    <location>
        <begin position="27"/>
        <end position="424"/>
    </location>
</feature>
<dbReference type="InterPro" id="IPR009003">
    <property type="entry name" value="Peptidase_S1_PA"/>
</dbReference>
<dbReference type="PANTHER" id="PTHR43019">
    <property type="entry name" value="SERINE ENDOPROTEASE DEGS"/>
    <property type="match status" value="1"/>
</dbReference>
<dbReference type="InterPro" id="IPR001940">
    <property type="entry name" value="Peptidase_S1C"/>
</dbReference>
<sequence length="424" mass="47062">MNPLRAAIRWCFIVLLCQLAWVHAYTADEIFKEFRSRIYQIKVVDIESDSRTSIGSGFVVHDDTTVATNYHVVSAFVSKPEKYRVMIIPENGEPIAVKVVDFDIVNDLALLTSDVSLGTPIRIADEEPIQGTEIFAVGNPHDLGMTVVPGTYNGLADTAYYHRIHFSGSINPGMSGGPVFNATGELTGINVATSGNQVSFLVPAKKLTHFLANQEVILPEKMAERAQAQLLASQSKLLNDFLTYPRDIDTLGQAQVIGDIKGLVSCWGNSSRDEVDELLIVAVTKGCSLTDNIYINGGMTTGSLGYQFNWYDGQALSRAQFDHFLQGRLDWRADNRVTFKDVSAYQCHEDFTQINSNDSTSGIAKSFFCARQYTQFPELYDVLYFRLAKRDDFALVSHLTVSGVSQQSALAFLESFTEDVQWPQ</sequence>
<dbReference type="EMBL" id="JBHRYN010000011">
    <property type="protein sequence ID" value="MFC3701742.1"/>
    <property type="molecule type" value="Genomic_DNA"/>
</dbReference>